<evidence type="ECO:0000256" key="1">
    <source>
        <dbReference type="SAM" id="MobiDB-lite"/>
    </source>
</evidence>
<feature type="region of interest" description="Disordered" evidence="1">
    <location>
        <begin position="1780"/>
        <end position="1809"/>
    </location>
</feature>
<feature type="compositionally biased region" description="Polar residues" evidence="1">
    <location>
        <begin position="1126"/>
        <end position="1153"/>
    </location>
</feature>
<evidence type="ECO:0000313" key="3">
    <source>
        <dbReference type="EMBL" id="OWF39613.1"/>
    </source>
</evidence>
<dbReference type="Proteomes" id="UP000242188">
    <property type="component" value="Unassembled WGS sequence"/>
</dbReference>
<dbReference type="EMBL" id="NEDP02005519">
    <property type="protein sequence ID" value="OWF39613.1"/>
    <property type="molecule type" value="Genomic_DNA"/>
</dbReference>
<dbReference type="Pfam" id="PF13385">
    <property type="entry name" value="Laminin_G_3"/>
    <property type="match status" value="1"/>
</dbReference>
<feature type="domain" description="Chitin-binding type-2" evidence="2">
    <location>
        <begin position="1938"/>
        <end position="2004"/>
    </location>
</feature>
<keyword evidence="4" id="KW-1185">Reference proteome</keyword>
<evidence type="ECO:0000259" key="2">
    <source>
        <dbReference type="PROSITE" id="PS50940"/>
    </source>
</evidence>
<feature type="compositionally biased region" description="Polar residues" evidence="1">
    <location>
        <begin position="1648"/>
        <end position="1676"/>
    </location>
</feature>
<feature type="compositionally biased region" description="Low complexity" evidence="1">
    <location>
        <begin position="1419"/>
        <end position="1437"/>
    </location>
</feature>
<dbReference type="InterPro" id="IPR036508">
    <property type="entry name" value="Chitin-bd_dom_sf"/>
</dbReference>
<dbReference type="GO" id="GO:0005576">
    <property type="term" value="C:extracellular region"/>
    <property type="evidence" value="ECO:0007669"/>
    <property type="project" value="InterPro"/>
</dbReference>
<dbReference type="OrthoDB" id="6160385at2759"/>
<organism evidence="3 4">
    <name type="scientific">Mizuhopecten yessoensis</name>
    <name type="common">Japanese scallop</name>
    <name type="synonym">Patinopecten yessoensis</name>
    <dbReference type="NCBI Taxonomy" id="6573"/>
    <lineage>
        <taxon>Eukaryota</taxon>
        <taxon>Metazoa</taxon>
        <taxon>Spiralia</taxon>
        <taxon>Lophotrochozoa</taxon>
        <taxon>Mollusca</taxon>
        <taxon>Bivalvia</taxon>
        <taxon>Autobranchia</taxon>
        <taxon>Pteriomorphia</taxon>
        <taxon>Pectinida</taxon>
        <taxon>Pectinoidea</taxon>
        <taxon>Pectinidae</taxon>
        <taxon>Mizuhopecten</taxon>
    </lineage>
</organism>
<feature type="compositionally biased region" description="Basic and acidic residues" evidence="1">
    <location>
        <begin position="1781"/>
        <end position="1790"/>
    </location>
</feature>
<feature type="compositionally biased region" description="Polar residues" evidence="1">
    <location>
        <begin position="1"/>
        <end position="13"/>
    </location>
</feature>
<feature type="compositionally biased region" description="Polar residues" evidence="1">
    <location>
        <begin position="490"/>
        <end position="500"/>
    </location>
</feature>
<feature type="compositionally biased region" description="Low complexity" evidence="1">
    <location>
        <begin position="1904"/>
        <end position="1918"/>
    </location>
</feature>
<feature type="region of interest" description="Disordered" evidence="1">
    <location>
        <begin position="1645"/>
        <end position="1676"/>
    </location>
</feature>
<proteinExistence type="predicted"/>
<feature type="compositionally biased region" description="Polar residues" evidence="1">
    <location>
        <begin position="1383"/>
        <end position="1404"/>
    </location>
</feature>
<feature type="compositionally biased region" description="Basic and acidic residues" evidence="1">
    <location>
        <begin position="1919"/>
        <end position="1929"/>
    </location>
</feature>
<feature type="region of interest" description="Disordered" evidence="1">
    <location>
        <begin position="1887"/>
        <end position="1929"/>
    </location>
</feature>
<dbReference type="SUPFAM" id="SSF49899">
    <property type="entry name" value="Concanavalin A-like lectins/glucanases"/>
    <property type="match status" value="1"/>
</dbReference>
<feature type="compositionally biased region" description="Polar residues" evidence="1">
    <location>
        <begin position="1335"/>
        <end position="1350"/>
    </location>
</feature>
<dbReference type="SUPFAM" id="SSF57625">
    <property type="entry name" value="Invertebrate chitin-binding proteins"/>
    <property type="match status" value="1"/>
</dbReference>
<dbReference type="PROSITE" id="PS50940">
    <property type="entry name" value="CHIT_BIND_II"/>
    <property type="match status" value="1"/>
</dbReference>
<gene>
    <name evidence="3" type="ORF">KP79_PYT13153</name>
</gene>
<dbReference type="GO" id="GO:0008061">
    <property type="term" value="F:chitin binding"/>
    <property type="evidence" value="ECO:0007669"/>
    <property type="project" value="InterPro"/>
</dbReference>
<feature type="region of interest" description="Disordered" evidence="1">
    <location>
        <begin position="1335"/>
        <end position="1354"/>
    </location>
</feature>
<name>A0A210PT05_MIZYE</name>
<feature type="compositionally biased region" description="Low complexity" evidence="1">
    <location>
        <begin position="1110"/>
        <end position="1125"/>
    </location>
</feature>
<dbReference type="Gene3D" id="2.170.140.10">
    <property type="entry name" value="Chitin binding domain"/>
    <property type="match status" value="1"/>
</dbReference>
<dbReference type="SMART" id="SM00494">
    <property type="entry name" value="ChtBD2"/>
    <property type="match status" value="2"/>
</dbReference>
<feature type="region of interest" description="Disordered" evidence="1">
    <location>
        <begin position="1383"/>
        <end position="1437"/>
    </location>
</feature>
<dbReference type="InterPro" id="IPR002557">
    <property type="entry name" value="Chitin-bd_dom"/>
</dbReference>
<accession>A0A210PT05</accession>
<reference evidence="3 4" key="1">
    <citation type="journal article" date="2017" name="Nat. Ecol. Evol.">
        <title>Scallop genome provides insights into evolution of bilaterian karyotype and development.</title>
        <authorList>
            <person name="Wang S."/>
            <person name="Zhang J."/>
            <person name="Jiao W."/>
            <person name="Li J."/>
            <person name="Xun X."/>
            <person name="Sun Y."/>
            <person name="Guo X."/>
            <person name="Huan P."/>
            <person name="Dong B."/>
            <person name="Zhang L."/>
            <person name="Hu X."/>
            <person name="Sun X."/>
            <person name="Wang J."/>
            <person name="Zhao C."/>
            <person name="Wang Y."/>
            <person name="Wang D."/>
            <person name="Huang X."/>
            <person name="Wang R."/>
            <person name="Lv J."/>
            <person name="Li Y."/>
            <person name="Zhang Z."/>
            <person name="Liu B."/>
            <person name="Lu W."/>
            <person name="Hui Y."/>
            <person name="Liang J."/>
            <person name="Zhou Z."/>
            <person name="Hou R."/>
            <person name="Li X."/>
            <person name="Liu Y."/>
            <person name="Li H."/>
            <person name="Ning X."/>
            <person name="Lin Y."/>
            <person name="Zhao L."/>
            <person name="Xing Q."/>
            <person name="Dou J."/>
            <person name="Li Y."/>
            <person name="Mao J."/>
            <person name="Guo H."/>
            <person name="Dou H."/>
            <person name="Li T."/>
            <person name="Mu C."/>
            <person name="Jiang W."/>
            <person name="Fu Q."/>
            <person name="Fu X."/>
            <person name="Miao Y."/>
            <person name="Liu J."/>
            <person name="Yu Q."/>
            <person name="Li R."/>
            <person name="Liao H."/>
            <person name="Li X."/>
            <person name="Kong Y."/>
            <person name="Jiang Z."/>
            <person name="Chourrout D."/>
            <person name="Li R."/>
            <person name="Bao Z."/>
        </authorList>
    </citation>
    <scope>NUCLEOTIDE SEQUENCE [LARGE SCALE GENOMIC DNA]</scope>
    <source>
        <strain evidence="3 4">PY_sf001</strain>
    </source>
</reference>
<evidence type="ECO:0000313" key="4">
    <source>
        <dbReference type="Proteomes" id="UP000242188"/>
    </source>
</evidence>
<feature type="compositionally biased region" description="Polar residues" evidence="1">
    <location>
        <begin position="149"/>
        <end position="185"/>
    </location>
</feature>
<dbReference type="Pfam" id="PF01607">
    <property type="entry name" value="CBM_14"/>
    <property type="match status" value="1"/>
</dbReference>
<feature type="region of interest" description="Disordered" evidence="1">
    <location>
        <begin position="489"/>
        <end position="634"/>
    </location>
</feature>
<protein>
    <submittedName>
        <fullName evidence="3">Shell matrix protein</fullName>
    </submittedName>
</protein>
<feature type="region of interest" description="Disordered" evidence="1">
    <location>
        <begin position="774"/>
        <end position="795"/>
    </location>
</feature>
<dbReference type="InterPro" id="IPR013320">
    <property type="entry name" value="ConA-like_dom_sf"/>
</dbReference>
<feature type="region of interest" description="Disordered" evidence="1">
    <location>
        <begin position="1"/>
        <end position="70"/>
    </location>
</feature>
<comment type="caution">
    <text evidence="3">The sequence shown here is derived from an EMBL/GenBank/DDBJ whole genome shotgun (WGS) entry which is preliminary data.</text>
</comment>
<feature type="region of interest" description="Disordered" evidence="1">
    <location>
        <begin position="1110"/>
        <end position="1155"/>
    </location>
</feature>
<feature type="compositionally biased region" description="Polar residues" evidence="1">
    <location>
        <begin position="101"/>
        <end position="127"/>
    </location>
</feature>
<feature type="region of interest" description="Disordered" evidence="1">
    <location>
        <begin position="101"/>
        <end position="185"/>
    </location>
</feature>
<sequence length="2313" mass="254100">MISDPSNAFNFRQNARRGLGQNIKKNYRGRQTGGTFRNRPLGPISPSTKKHSPSFSMPVLPKPRVRQGPITTTPGYMMTTEEQYVVGSAVVSKPAKLSGWASRSNGRSTGQWHGNTNGSPSKTNNVKNGPGHRTDEYIYMVNGHPARPQENTWSNEGIQKQPQSGNMNNNAGRKTLQPDTNSVNKRQSLTNNFHQNGHYKNLGQFQGTQNQRNTVQPAFQRYSSDPVKLQTKGMFQYRKNNRKSGGMANNNNLDSSNRHASLSMQVDQRRIEAVGLSNTDEHWRKGSKSSPDIMMTLTPNENNIGMNRIQTTTSDGNTHSLPSTMSIRISQNGRVLPSVMPQLSPTRGSEHLIQNSHHKTDTGTINMVSFPQSRRQYISNPVGVNKLPIPSPRPVGTSAIPADSLHINTRIVQHSYPSPTSMTMGQSTPGFNRSPVPPYYINNQGNDPSTITGSARSAKPDTRFSLYNGPNAPPRHHMGMLVPPVIGMDTRSTPGQNRGPNPTPEIHMRQRSTPGYYNGLKPNPVQHIKTIPATTQHKIPRATLGQRTRARPTPSQYIRHKPTPGRYTKPTPSQHKKTRPTPEQHKRSRPTTPGRYTRPRPTPGQRKRPTPTQGQYIRPSAGQHMRPTPTQGQYIRPTAGQYLKPKPTRGQHIPQGPIHEQIMRPIKPPKHAMVGMSPQFLRPSKSQVGPIRSTMSPRGLLATPIQPSLPLKHQIDMSALPEKQQYNRIVRPSIAPLGPLVGTMHSPMPMKGKMNWQMRQSMSPIGQQIKPIPPSVSPRRHSLGPMQLSTPPKGLHNGIKMRPTARGVGVNIAPSQRPLLHDWPQPSATSLLAPSVRPRSNSNVVDVVRGQPQSLRNTRVYTEQITPIKSNTSDIVKTSGIENTADMSSDYISMTWLNHQKAGMSHNLNQTGIELVPTPKTLSDDDNGHQKISSHTIETYNGENAGKAMKKPVNFNKKDAINPLSKDAVIASQFQSGLRDNVKDREVNFTTESRLKRVNAQQTTATPFKRVTYLNNGTVSNMDLFLIPTPNSFDTEPITVENKTKLATDKKVNSSPKGYITEDTKTVVPIIKSVKQPMRIFDINAFSIIRSHFLPKVPVQTTTKITTTTISTVRSSSVPSSKLTPQQSSPISASRQNSIVSATTHSPTSTAYNSGVDAKLRGTTKATTTPTMAATTSKSVFIRNKNVIPPALQKMMDALRRPGFEAGIPINLNQIIASDTAAAGTFKNVDRYEEAGGIKVGTTLGMRPGTPTTGYQGSYRKTNIEITAETSTTIPTSPSPPTTVTIPSTMTTIDYSTSVIPMETSTLSAPVSSYPLNQGTIQDLYHTPSVVQTTTDSDMYSTTPSVPQRTTESKPAPITGIPFFVDHIFWKDSNIKLPVGSLKTSMEPTTETPKRSTTGDNSKPSVFFGLWSPEVHNNSSTEQTQKVSTTSSSTSGSDITNNGISYLVVTNTSPNAPVVSINNLVTAEAASPTVTSTQSRSSIKVKDVEGVADVGYEIAPVTNLMSNNLKKNITNLRRQLEDLSVPSSVRLFTESSKTIKDSTDKASYQTQSEATVILRSKADNGDQNHVQTGISVGVAVKTPSLYPKESKSVQRSALSTNTRLQNVFGARHSLFQGIVIDSSYTVTSPKASSAPIPLPFDKKRTYGESKNINTNSGFEKQTHISQSNSNAQKKTQISRSNFIAKKQPQDSQSTSNVQNAVQISQSNFYIPQQVKRSRSKIPKSDKSRTLFEIPNFFTHMNPFSNDDAGVKHRFLKPKTLQGADKPFETAVNAPVFTPEASKTKDIKPSDHVSQTTVSEKKYDQITGNKSSKMESGVKYRAKNVSTADAKSDSVKEGVTETETDINKQNTAQFNTAPQGILIDASFMKNLPFFLGPVDSKLFKGMQRKESPNLRPPNGRIAQRTKSVPTTSSSTVTTKSVRDKSQAKPPRNKMEYDLKVLCMQFRRSNSNDQTYIPHPADCSKIIQCSPNGNGFQAVARHCPMGLFWDSNTQRCSDPNDVTCFDDPCQKGNFNYSSHGGCGTYYKCFAGVSVPTCCPAGLRFVQTTTDSGECVWDTTCSEPCETLQSSSLRKTGGCPTLRVESRRDAYWMLQRGSLILKTCPDGYLYSHPDCRCKSTARPTTKPTPRCKPEFKLTFDGGIIKDVSDGGLAFSQVNVAGTDNNTAVFRENGYISLWGFQNRYLGRTFSMRMRVRADKGSCKAGGRSIISNCGPDGPTSVEIACAKDKISFKANTDKTRVPPVIWADIKDNEWADIIYTYKGSRFSGSVNGRKSSQSVIGNLESRNNPLIIGKCPKSPGFVGEIDQLEIYTHCVP</sequence>